<dbReference type="PIRSF" id="PIRSF017082">
    <property type="entry name" value="YflP"/>
    <property type="match status" value="1"/>
</dbReference>
<dbReference type="SUPFAM" id="SSF53850">
    <property type="entry name" value="Periplasmic binding protein-like II"/>
    <property type="match status" value="1"/>
</dbReference>
<comment type="similarity">
    <text evidence="1">Belongs to the UPF0065 (bug) family.</text>
</comment>
<evidence type="ECO:0000313" key="3">
    <source>
        <dbReference type="EMBL" id="XBP71627.1"/>
    </source>
</evidence>
<dbReference type="InterPro" id="IPR005064">
    <property type="entry name" value="BUG"/>
</dbReference>
<accession>A0AAU7LVC6</accession>
<dbReference type="Gene3D" id="3.40.190.10">
    <property type="entry name" value="Periplasmic binding protein-like II"/>
    <property type="match status" value="1"/>
</dbReference>
<dbReference type="Gene3D" id="3.40.190.150">
    <property type="entry name" value="Bordetella uptake gene, domain 1"/>
    <property type="match status" value="1"/>
</dbReference>
<organism evidence="3">
    <name type="scientific">Polaromonas hydrogenivorans</name>
    <dbReference type="NCBI Taxonomy" id="335476"/>
    <lineage>
        <taxon>Bacteria</taxon>
        <taxon>Pseudomonadati</taxon>
        <taxon>Pseudomonadota</taxon>
        <taxon>Betaproteobacteria</taxon>
        <taxon>Burkholderiales</taxon>
        <taxon>Comamonadaceae</taxon>
        <taxon>Polaromonas</taxon>
    </lineage>
</organism>
<name>A0AAU7LVC6_9BURK</name>
<protein>
    <submittedName>
        <fullName evidence="3">Tripartite tricarboxylate transporter substrate binding protein</fullName>
    </submittedName>
</protein>
<proteinExistence type="inferred from homology"/>
<feature type="signal peptide" evidence="2">
    <location>
        <begin position="1"/>
        <end position="28"/>
    </location>
</feature>
<evidence type="ECO:0000256" key="1">
    <source>
        <dbReference type="ARBA" id="ARBA00006987"/>
    </source>
</evidence>
<reference evidence="3" key="1">
    <citation type="submission" date="2024-05" db="EMBL/GenBank/DDBJ databases">
        <authorList>
            <person name="Bunk B."/>
            <person name="Swiderski J."/>
            <person name="Sproer C."/>
            <person name="Thiel V."/>
        </authorList>
    </citation>
    <scope>NUCLEOTIDE SEQUENCE</scope>
    <source>
        <strain evidence="3">DSM 17735</strain>
    </source>
</reference>
<dbReference type="CDD" id="cd07012">
    <property type="entry name" value="PBP2_Bug_TTT"/>
    <property type="match status" value="1"/>
</dbReference>
<feature type="chain" id="PRO_5043335957" evidence="2">
    <location>
        <begin position="29"/>
        <end position="324"/>
    </location>
</feature>
<evidence type="ECO:0000256" key="2">
    <source>
        <dbReference type="SAM" id="SignalP"/>
    </source>
</evidence>
<dbReference type="Pfam" id="PF03401">
    <property type="entry name" value="TctC"/>
    <property type="match status" value="1"/>
</dbReference>
<dbReference type="AlphaFoldDB" id="A0AAU7LVC6"/>
<dbReference type="InterPro" id="IPR042100">
    <property type="entry name" value="Bug_dom1"/>
</dbReference>
<keyword evidence="2" id="KW-0732">Signal</keyword>
<dbReference type="EMBL" id="CP157675">
    <property type="protein sequence ID" value="XBP71627.1"/>
    <property type="molecule type" value="Genomic_DNA"/>
</dbReference>
<dbReference type="PANTHER" id="PTHR42928:SF5">
    <property type="entry name" value="BLR1237 PROTEIN"/>
    <property type="match status" value="1"/>
</dbReference>
<gene>
    <name evidence="3" type="ORF">ABLV49_07475</name>
</gene>
<sequence length="324" mass="34004">MNKSPFLSGMQRAVAIAALAMASSAAIAADYPARPVELVVAASAGGGTDVMARAFADAARKHFAQPFIIINKPGAASAIGFGEVANAKPDGYKVGVVSVNLVILPALNLMKLTSDDFIPIARLNYDPAAITVRADAPWKSVEEFIADAKKRPGAIQIGNAGVGDIWHVAAAAFEDRTGTQFNLVPFQGASPSILSLLGGHIDAVSVSPGEVMTHVQSGKLRTLAVMSEHRLEGVFASSPTLKERKIDLAIGVWRGLAVPKGTPPEVVDVLKTAARKTAAEPAYKETLVKANLGEAYLDAAAFKSSIESDRESLKKVLTKLVIQK</sequence>
<dbReference type="PANTHER" id="PTHR42928">
    <property type="entry name" value="TRICARBOXYLATE-BINDING PROTEIN"/>
    <property type="match status" value="1"/>
</dbReference>
<dbReference type="RefSeq" id="WP_349280990.1">
    <property type="nucleotide sequence ID" value="NZ_CBCSCU010000033.1"/>
</dbReference>